<sequence length="331" mass="36630">MVSLARRRREPRHLIPRASRRGAPAAAEQAAGDAEPDPFAATAPHRRPPPPRRLPAARLPPRPRRQARPRRPHAPPPRRRPDARRLLAARPEAVLRAHDHVFASRPFNPLADILAYGLLDVGFAPYGERWRQAKRLLTTHLLTARKVRSFRGAREAEVRLAVARARGAAAAGEALDLSALLKAYTNDHVPLRVRQVLPRGRPEQADPRAHRRRQGHVRRVQAEDYFPALARVAVLSRSSLFKATALRTGGTTSSTRSSTSTSSAARTTATSRKKRATSSMSCSLSKTSTASPETTSRTCSTLAQTPHTWCTNSRWQSSCDTRTPWPGYKLS</sequence>
<dbReference type="Proteomes" id="UP000244336">
    <property type="component" value="Chromosome 6"/>
</dbReference>
<feature type="compositionally biased region" description="Basic residues" evidence="4">
    <location>
        <begin position="209"/>
        <end position="218"/>
    </location>
</feature>
<feature type="compositionally biased region" description="Basic residues" evidence="4">
    <location>
        <begin position="61"/>
        <end position="78"/>
    </location>
</feature>
<dbReference type="PANTHER" id="PTHR47955">
    <property type="entry name" value="CYTOCHROME P450 FAMILY 71 PROTEIN"/>
    <property type="match status" value="1"/>
</dbReference>
<keyword evidence="3" id="KW-0408">Iron</keyword>
<dbReference type="EMBL" id="CM009754">
    <property type="protein sequence ID" value="PUZ49784.1"/>
    <property type="molecule type" value="Genomic_DNA"/>
</dbReference>
<feature type="region of interest" description="Disordered" evidence="4">
    <location>
        <begin position="245"/>
        <end position="298"/>
    </location>
</feature>
<evidence type="ECO:0000256" key="1">
    <source>
        <dbReference type="ARBA" id="ARBA00010617"/>
    </source>
</evidence>
<comment type="similarity">
    <text evidence="1">Belongs to the cytochrome P450 family.</text>
</comment>
<evidence type="ECO:0000313" key="5">
    <source>
        <dbReference type="EMBL" id="PUZ49784.1"/>
    </source>
</evidence>
<evidence type="ECO:0008006" key="7">
    <source>
        <dbReference type="Google" id="ProtNLM"/>
    </source>
</evidence>
<feature type="compositionally biased region" description="Basic residues" evidence="4">
    <location>
        <begin position="1"/>
        <end position="20"/>
    </location>
</feature>
<protein>
    <recommendedName>
        <fullName evidence="7">Cytochrome P450</fullName>
    </recommendedName>
</protein>
<name>A0A2T7D2G2_9POAL</name>
<evidence type="ECO:0000313" key="6">
    <source>
        <dbReference type="Proteomes" id="UP000244336"/>
    </source>
</evidence>
<dbReference type="InterPro" id="IPR036396">
    <property type="entry name" value="Cyt_P450_sf"/>
</dbReference>
<feature type="compositionally biased region" description="Low complexity" evidence="4">
    <location>
        <begin position="21"/>
        <end position="43"/>
    </location>
</feature>
<dbReference type="GO" id="GO:0004497">
    <property type="term" value="F:monooxygenase activity"/>
    <property type="evidence" value="ECO:0007669"/>
    <property type="project" value="InterPro"/>
</dbReference>
<dbReference type="STRING" id="1504633.A0A2T7D2G2"/>
<organism evidence="5 6">
    <name type="scientific">Panicum hallii var. hallii</name>
    <dbReference type="NCBI Taxonomy" id="1504633"/>
    <lineage>
        <taxon>Eukaryota</taxon>
        <taxon>Viridiplantae</taxon>
        <taxon>Streptophyta</taxon>
        <taxon>Embryophyta</taxon>
        <taxon>Tracheophyta</taxon>
        <taxon>Spermatophyta</taxon>
        <taxon>Magnoliopsida</taxon>
        <taxon>Liliopsida</taxon>
        <taxon>Poales</taxon>
        <taxon>Poaceae</taxon>
        <taxon>PACMAD clade</taxon>
        <taxon>Panicoideae</taxon>
        <taxon>Panicodae</taxon>
        <taxon>Paniceae</taxon>
        <taxon>Panicinae</taxon>
        <taxon>Panicum</taxon>
        <taxon>Panicum sect. Panicum</taxon>
    </lineage>
</organism>
<dbReference type="AlphaFoldDB" id="A0A2T7D2G2"/>
<dbReference type="Gramene" id="PUZ49784">
    <property type="protein sequence ID" value="PUZ49784"/>
    <property type="gene ID" value="GQ55_6G005600"/>
</dbReference>
<feature type="region of interest" description="Disordered" evidence="4">
    <location>
        <begin position="197"/>
        <end position="218"/>
    </location>
</feature>
<evidence type="ECO:0000256" key="2">
    <source>
        <dbReference type="ARBA" id="ARBA00022723"/>
    </source>
</evidence>
<dbReference type="OrthoDB" id="1935897at2759"/>
<evidence type="ECO:0000256" key="4">
    <source>
        <dbReference type="SAM" id="MobiDB-lite"/>
    </source>
</evidence>
<keyword evidence="6" id="KW-1185">Reference proteome</keyword>
<accession>A0A2T7D2G2</accession>
<dbReference type="SUPFAM" id="SSF48264">
    <property type="entry name" value="Cytochrome P450"/>
    <property type="match status" value="1"/>
</dbReference>
<feature type="compositionally biased region" description="Low complexity" evidence="4">
    <location>
        <begin position="245"/>
        <end position="270"/>
    </location>
</feature>
<dbReference type="Gene3D" id="1.10.630.10">
    <property type="entry name" value="Cytochrome P450"/>
    <property type="match status" value="1"/>
</dbReference>
<dbReference type="GO" id="GO:0016705">
    <property type="term" value="F:oxidoreductase activity, acting on paired donors, with incorporation or reduction of molecular oxygen"/>
    <property type="evidence" value="ECO:0007669"/>
    <property type="project" value="InterPro"/>
</dbReference>
<evidence type="ECO:0000256" key="3">
    <source>
        <dbReference type="ARBA" id="ARBA00023004"/>
    </source>
</evidence>
<dbReference type="GO" id="GO:0020037">
    <property type="term" value="F:heme binding"/>
    <property type="evidence" value="ECO:0007669"/>
    <property type="project" value="InterPro"/>
</dbReference>
<dbReference type="PANTHER" id="PTHR47955:SF14">
    <property type="entry name" value="OS01G0543600 PROTEIN"/>
    <property type="match status" value="1"/>
</dbReference>
<feature type="compositionally biased region" description="Low complexity" evidence="4">
    <location>
        <begin position="277"/>
        <end position="291"/>
    </location>
</feature>
<proteinExistence type="inferred from homology"/>
<feature type="region of interest" description="Disordered" evidence="4">
    <location>
        <begin position="1"/>
        <end position="84"/>
    </location>
</feature>
<reference evidence="5 6" key="1">
    <citation type="submission" date="2018-04" db="EMBL/GenBank/DDBJ databases">
        <title>WGS assembly of Panicum hallii var. hallii HAL2.</title>
        <authorList>
            <person name="Lovell J."/>
            <person name="Jenkins J."/>
            <person name="Lowry D."/>
            <person name="Mamidi S."/>
            <person name="Sreedasyam A."/>
            <person name="Weng X."/>
            <person name="Barry K."/>
            <person name="Bonette J."/>
            <person name="Campitelli B."/>
            <person name="Daum C."/>
            <person name="Gordon S."/>
            <person name="Gould B."/>
            <person name="Lipzen A."/>
            <person name="MacQueen A."/>
            <person name="Palacio-Mejia J."/>
            <person name="Plott C."/>
            <person name="Shakirov E."/>
            <person name="Shu S."/>
            <person name="Yoshinaga Y."/>
            <person name="Zane M."/>
            <person name="Rokhsar D."/>
            <person name="Grimwood J."/>
            <person name="Schmutz J."/>
            <person name="Juenger T."/>
        </authorList>
    </citation>
    <scope>NUCLEOTIDE SEQUENCE [LARGE SCALE GENOMIC DNA]</scope>
    <source>
        <strain evidence="6">cv. HAL2</strain>
    </source>
</reference>
<gene>
    <name evidence="5" type="ORF">GQ55_6G005600</name>
</gene>
<dbReference type="GO" id="GO:0005506">
    <property type="term" value="F:iron ion binding"/>
    <property type="evidence" value="ECO:0007669"/>
    <property type="project" value="InterPro"/>
</dbReference>
<keyword evidence="2" id="KW-0479">Metal-binding</keyword>